<keyword evidence="1" id="KW-0472">Membrane</keyword>
<accession>A0A1I6TGM1</accession>
<name>A0A1I6TGM1_9EURY</name>
<organism evidence="2 3">
    <name type="scientific">Halostagnicola kamekurae</name>
    <dbReference type="NCBI Taxonomy" id="619731"/>
    <lineage>
        <taxon>Archaea</taxon>
        <taxon>Methanobacteriati</taxon>
        <taxon>Methanobacteriota</taxon>
        <taxon>Stenosarchaea group</taxon>
        <taxon>Halobacteria</taxon>
        <taxon>Halobacteriales</taxon>
        <taxon>Natrialbaceae</taxon>
        <taxon>Halostagnicola</taxon>
    </lineage>
</organism>
<sequence length="53" mass="5855">MFLYVVDVVTRMDLQISSIYTPEGAFRFVMIVLGLTLVAIVVYLLAFTGASLP</sequence>
<gene>
    <name evidence="2" type="ORF">SAMN04488556_3099</name>
</gene>
<protein>
    <submittedName>
        <fullName evidence="2">Uncharacterized protein</fullName>
    </submittedName>
</protein>
<dbReference type="EMBL" id="FOZS01000003">
    <property type="protein sequence ID" value="SFS88278.1"/>
    <property type="molecule type" value="Genomic_DNA"/>
</dbReference>
<keyword evidence="1" id="KW-0812">Transmembrane</keyword>
<evidence type="ECO:0000256" key="1">
    <source>
        <dbReference type="SAM" id="Phobius"/>
    </source>
</evidence>
<evidence type="ECO:0000313" key="2">
    <source>
        <dbReference type="EMBL" id="SFS88278.1"/>
    </source>
</evidence>
<dbReference type="AlphaFoldDB" id="A0A1I6TGM1"/>
<dbReference type="Proteomes" id="UP000199199">
    <property type="component" value="Unassembled WGS sequence"/>
</dbReference>
<proteinExistence type="predicted"/>
<feature type="transmembrane region" description="Helical" evidence="1">
    <location>
        <begin position="25"/>
        <end position="47"/>
    </location>
</feature>
<evidence type="ECO:0000313" key="3">
    <source>
        <dbReference type="Proteomes" id="UP000199199"/>
    </source>
</evidence>
<keyword evidence="3" id="KW-1185">Reference proteome</keyword>
<keyword evidence="1" id="KW-1133">Transmembrane helix</keyword>
<reference evidence="3" key="1">
    <citation type="submission" date="2016-10" db="EMBL/GenBank/DDBJ databases">
        <authorList>
            <person name="Varghese N."/>
            <person name="Submissions S."/>
        </authorList>
    </citation>
    <scope>NUCLEOTIDE SEQUENCE [LARGE SCALE GENOMIC DNA]</scope>
    <source>
        <strain evidence="3">DSM 22427</strain>
    </source>
</reference>